<reference evidence="2" key="1">
    <citation type="submission" date="2011-05" db="EMBL/GenBank/DDBJ databases">
        <title>Unity in variety -- the pan-genome of the Chlamydiae.</title>
        <authorList>
            <person name="Collingro A."/>
            <person name="Tischler P."/>
            <person name="Weinmaier T."/>
            <person name="Penz T."/>
            <person name="Heinz E."/>
            <person name="Brunham R.C."/>
            <person name="Read T.D."/>
            <person name="Bavoil P.M."/>
            <person name="Sachse K."/>
            <person name="Kahane S."/>
            <person name="Friedman M.G."/>
            <person name="Rattei T."/>
            <person name="Myers G.S.A."/>
            <person name="Horn M."/>
        </authorList>
    </citation>
    <scope>NUCLEOTIDE SEQUENCE</scope>
    <source>
        <strain evidence="2">2032/99</strain>
    </source>
</reference>
<keyword evidence="1" id="KW-0472">Membrane</keyword>
<dbReference type="AlphaFoldDB" id="F8LAG8"/>
<dbReference type="EMBL" id="FR872616">
    <property type="protein sequence ID" value="CCB90478.1"/>
    <property type="molecule type" value="Genomic_DNA"/>
</dbReference>
<dbReference type="Gene3D" id="1.25.40.10">
    <property type="entry name" value="Tetratricopeptide repeat domain"/>
    <property type="match status" value="1"/>
</dbReference>
<dbReference type="Pfam" id="PF13428">
    <property type="entry name" value="TPR_14"/>
    <property type="match status" value="1"/>
</dbReference>
<gene>
    <name evidence="2" type="ORF">WCH_BB07940</name>
</gene>
<keyword evidence="1" id="KW-1133">Transmembrane helix</keyword>
<protein>
    <submittedName>
        <fullName evidence="2">Uncharacterized protein</fullName>
    </submittedName>
</protein>
<accession>F8LAG8</accession>
<dbReference type="SUPFAM" id="SSF48452">
    <property type="entry name" value="TPR-like"/>
    <property type="match status" value="1"/>
</dbReference>
<dbReference type="InterPro" id="IPR011990">
    <property type="entry name" value="TPR-like_helical_dom_sf"/>
</dbReference>
<feature type="transmembrane region" description="Helical" evidence="1">
    <location>
        <begin position="42"/>
        <end position="64"/>
    </location>
</feature>
<evidence type="ECO:0000256" key="1">
    <source>
        <dbReference type="SAM" id="Phobius"/>
    </source>
</evidence>
<evidence type="ECO:0000313" key="2">
    <source>
        <dbReference type="EMBL" id="CCB90478.1"/>
    </source>
</evidence>
<sequence length="359" mass="42383">MTSSSLQGEEVFPFDSIFFHDQIDRVIEQALPAFYRMVKRHVMFHLCFFFIGFAEVFFVLFFISELVKSSLLAAGLAALFFTFFSYFIIRLYLNDKKPEQFENALEEFVSLCGELIHFKQEVPEHRFALATACTKYAAALHGKDHALWKMPDWLELLRPSVERFSRFWHWHDVHYMRERLLLKAVDEHLEIVKMEPTDLEVHAALANAYVTLSGVYINPRHQYSFEASRIPNAAYRSLLVERFRFTAERAIEEFKILNDYAPDDPWVHVQLAYSYRDLGMPEEEIREYEIVLSLCPDDYDILYRLGELYFEQGQNARGLDVYEVLKKMNFKKAEQLISHYSDRHRLFTSQANSLEVNSL</sequence>
<name>F8LAG8_9BACT</name>
<keyword evidence="1" id="KW-0812">Transmembrane</keyword>
<proteinExistence type="predicted"/>
<feature type="transmembrane region" description="Helical" evidence="1">
    <location>
        <begin position="70"/>
        <end position="93"/>
    </location>
</feature>
<organism evidence="2">
    <name type="scientific">Waddlia chondrophila 2032/99</name>
    <dbReference type="NCBI Taxonomy" id="765953"/>
    <lineage>
        <taxon>Bacteria</taxon>
        <taxon>Pseudomonadati</taxon>
        <taxon>Chlamydiota</taxon>
        <taxon>Chlamydiia</taxon>
        <taxon>Parachlamydiales</taxon>
        <taxon>Waddliaceae</taxon>
        <taxon>Waddlia</taxon>
    </lineage>
</organism>